<protein>
    <submittedName>
        <fullName evidence="2">ImmA/IrrE family metallo-endopeptidase</fullName>
    </submittedName>
</protein>
<reference evidence="2 3" key="1">
    <citation type="submission" date="2020-02" db="EMBL/GenBank/DDBJ databases">
        <title>Complete genome of Muricauda sp. 501str8.</title>
        <authorList>
            <person name="Dong B."/>
            <person name="Zhu S."/>
            <person name="Yang J."/>
            <person name="Chen J."/>
        </authorList>
    </citation>
    <scope>NUCLEOTIDE SEQUENCE [LARGE SCALE GENOMIC DNA]</scope>
    <source>
        <strain evidence="2 3">501str8</strain>
    </source>
</reference>
<organism evidence="2 3">
    <name type="scientific">Flagellimonas oceani</name>
    <dbReference type="NCBI Taxonomy" id="2698672"/>
    <lineage>
        <taxon>Bacteria</taxon>
        <taxon>Pseudomonadati</taxon>
        <taxon>Bacteroidota</taxon>
        <taxon>Flavobacteriia</taxon>
        <taxon>Flavobacteriales</taxon>
        <taxon>Flavobacteriaceae</taxon>
        <taxon>Flagellimonas</taxon>
    </lineage>
</organism>
<dbReference type="SUPFAM" id="SSF52949">
    <property type="entry name" value="Macro domain-like"/>
    <property type="match status" value="1"/>
</dbReference>
<gene>
    <name evidence="2" type="ORF">GVT53_17110</name>
</gene>
<dbReference type="PANTHER" id="PTHR43236">
    <property type="entry name" value="ANTITOXIN HIGA1"/>
    <property type="match status" value="1"/>
</dbReference>
<dbReference type="RefSeq" id="WP_166249703.1">
    <property type="nucleotide sequence ID" value="NZ_CP049616.1"/>
</dbReference>
<dbReference type="AlphaFoldDB" id="A0A6G7J7B9"/>
<proteinExistence type="predicted"/>
<name>A0A6G7J7B9_9FLAO</name>
<dbReference type="EMBL" id="CP049616">
    <property type="protein sequence ID" value="QII46327.1"/>
    <property type="molecule type" value="Genomic_DNA"/>
</dbReference>
<keyword evidence="3" id="KW-1185">Reference proteome</keyword>
<dbReference type="Gene3D" id="1.10.10.2910">
    <property type="match status" value="1"/>
</dbReference>
<feature type="domain" description="IrrE N-terminal-like" evidence="1">
    <location>
        <begin position="113"/>
        <end position="208"/>
    </location>
</feature>
<evidence type="ECO:0000313" key="3">
    <source>
        <dbReference type="Proteomes" id="UP000502928"/>
    </source>
</evidence>
<dbReference type="InterPro" id="IPR052345">
    <property type="entry name" value="Rad_response_metalloprotease"/>
</dbReference>
<dbReference type="InterPro" id="IPR010359">
    <property type="entry name" value="IrrE_HExxH"/>
</dbReference>
<accession>A0A6G7J7B9</accession>
<evidence type="ECO:0000259" key="1">
    <source>
        <dbReference type="Pfam" id="PF06114"/>
    </source>
</evidence>
<dbReference type="KEGG" id="mut:GVT53_17110"/>
<dbReference type="PANTHER" id="PTHR43236:SF2">
    <property type="entry name" value="BLL0069 PROTEIN"/>
    <property type="match status" value="1"/>
</dbReference>
<dbReference type="InterPro" id="IPR043472">
    <property type="entry name" value="Macro_dom-like"/>
</dbReference>
<dbReference type="Pfam" id="PF06114">
    <property type="entry name" value="Peptidase_M78"/>
    <property type="match status" value="1"/>
</dbReference>
<sequence>MSNTTSKFAKDYLQKRGYAKAGPKISRIKGTPDIYVNWKHKSVLELLTEDKEFEDPIEIIIKRSRNLVLKAFNAGWVGPPFNMSHLASLMGYKVTPNELISEARIIPENDSFIIEYNPFQSTARTNFSIAHEIAHTLFTDCADTIRYRKNHLESGSWELEFLCNIGASELLLPYAEFTTTANSIDPTISNIISLARDYQASVESVFLRLCTVVDYPCTVAICSYNREGELIVSYSQKSKESNLVLEKGSKIDFNSSAYECKRPGWTSYGVESWEEFNGEEFNVESVGLSPIRKQLVPRVGILISPSKFVKKRNKGIYLVSGDATEPRGDNKKIIVQIVNNHAGVGFGFGKALAKKYKETKSSLQNWKKDKNNFKLGETNLVRVDFDIIVFQILAQDGLYPKDGNIPLKYSSLRDGLISLRKYIEQNPDYTVHMPPIGSGQAKGNWNIIKGIIYDELASYGINVTIYFLPNNNVPPPNINQSLILKEVDEE</sequence>
<dbReference type="Proteomes" id="UP000502928">
    <property type="component" value="Chromosome"/>
</dbReference>
<dbReference type="Gene3D" id="3.40.220.10">
    <property type="entry name" value="Leucine Aminopeptidase, subunit E, domain 1"/>
    <property type="match status" value="1"/>
</dbReference>
<evidence type="ECO:0000313" key="2">
    <source>
        <dbReference type="EMBL" id="QII46327.1"/>
    </source>
</evidence>